<gene>
    <name evidence="1" type="ORF">LEP1GSC133_1652</name>
</gene>
<dbReference type="Proteomes" id="UP000012159">
    <property type="component" value="Unassembled WGS sequence"/>
</dbReference>
<accession>M6W0A6</accession>
<dbReference type="STRING" id="1192866.LEP1GSC133_1652"/>
<comment type="caution">
    <text evidence="1">The sequence shown here is derived from an EMBL/GenBank/DDBJ whole genome shotgun (WGS) entry which is preliminary data.</text>
</comment>
<evidence type="ECO:0000313" key="1">
    <source>
        <dbReference type="EMBL" id="EMO62500.1"/>
    </source>
</evidence>
<evidence type="ECO:0000313" key="2">
    <source>
        <dbReference type="Proteomes" id="UP000012159"/>
    </source>
</evidence>
<sequence>MEKNNNRTVEKKIYKSDRKRGSCIKSEREKDSRQRKEICGLCRREPDKFELKGNELVQRFDL</sequence>
<dbReference type="AlphaFoldDB" id="M6W0A6"/>
<reference evidence="1 2" key="1">
    <citation type="submission" date="2013-01" db="EMBL/GenBank/DDBJ databases">
        <authorList>
            <person name="Harkins D.M."/>
            <person name="Durkin A.S."/>
            <person name="Brinkac L.M."/>
            <person name="Haft D.H."/>
            <person name="Selengut J.D."/>
            <person name="Sanka R."/>
            <person name="DePew J."/>
            <person name="Purushe J."/>
            <person name="Picardeau M."/>
            <person name="Werts C."/>
            <person name="Goarant C."/>
            <person name="Vinetz J.M."/>
            <person name="Sutton G.G."/>
            <person name="Nierman W.C."/>
            <person name="Fouts D.E."/>
        </authorList>
    </citation>
    <scope>NUCLEOTIDE SEQUENCE [LARGE SCALE GENOMIC DNA]</scope>
    <source>
        <strain evidence="1 2">200901868</strain>
    </source>
</reference>
<name>M6W0A6_LEPBO</name>
<protein>
    <submittedName>
        <fullName evidence="1">Uncharacterized protein</fullName>
    </submittedName>
</protein>
<dbReference type="EMBL" id="AKWF02000076">
    <property type="protein sequence ID" value="EMO62500.1"/>
    <property type="molecule type" value="Genomic_DNA"/>
</dbReference>
<organism evidence="1 2">
    <name type="scientific">Leptospira borgpetersenii serovar Pomona str. 200901868</name>
    <dbReference type="NCBI Taxonomy" id="1192866"/>
    <lineage>
        <taxon>Bacteria</taxon>
        <taxon>Pseudomonadati</taxon>
        <taxon>Spirochaetota</taxon>
        <taxon>Spirochaetia</taxon>
        <taxon>Leptospirales</taxon>
        <taxon>Leptospiraceae</taxon>
        <taxon>Leptospira</taxon>
    </lineage>
</organism>
<proteinExistence type="predicted"/>